<name>A0ABQ3EUJ8_9ACTN</name>
<comment type="caution">
    <text evidence="2">The sequence shown here is derived from an EMBL/GenBank/DDBJ whole genome shotgun (WGS) entry which is preliminary data.</text>
</comment>
<evidence type="ECO:0008006" key="4">
    <source>
        <dbReference type="Google" id="ProtNLM"/>
    </source>
</evidence>
<keyword evidence="1" id="KW-0472">Membrane</keyword>
<evidence type="ECO:0000313" key="2">
    <source>
        <dbReference type="EMBL" id="GHB51044.1"/>
    </source>
</evidence>
<keyword evidence="1" id="KW-0812">Transmembrane</keyword>
<reference evidence="3" key="1">
    <citation type="journal article" date="2019" name="Int. J. Syst. Evol. Microbiol.">
        <title>The Global Catalogue of Microorganisms (GCM) 10K type strain sequencing project: providing services to taxonomists for standard genome sequencing and annotation.</title>
        <authorList>
            <consortium name="The Broad Institute Genomics Platform"/>
            <consortium name="The Broad Institute Genome Sequencing Center for Infectious Disease"/>
            <person name="Wu L."/>
            <person name="Ma J."/>
        </authorList>
    </citation>
    <scope>NUCLEOTIDE SEQUENCE [LARGE SCALE GENOMIC DNA]</scope>
    <source>
        <strain evidence="3">JCM 4738</strain>
    </source>
</reference>
<feature type="transmembrane region" description="Helical" evidence="1">
    <location>
        <begin position="182"/>
        <end position="203"/>
    </location>
</feature>
<evidence type="ECO:0000313" key="3">
    <source>
        <dbReference type="Proteomes" id="UP000642673"/>
    </source>
</evidence>
<keyword evidence="3" id="KW-1185">Reference proteome</keyword>
<feature type="transmembrane region" description="Helical" evidence="1">
    <location>
        <begin position="52"/>
        <end position="74"/>
    </location>
</feature>
<proteinExistence type="predicted"/>
<gene>
    <name evidence="2" type="ORF">GCM10010347_20960</name>
</gene>
<organism evidence="2 3">
    <name type="scientific">Streptomyces cirratus</name>
    <dbReference type="NCBI Taxonomy" id="68187"/>
    <lineage>
        <taxon>Bacteria</taxon>
        <taxon>Bacillati</taxon>
        <taxon>Actinomycetota</taxon>
        <taxon>Actinomycetes</taxon>
        <taxon>Kitasatosporales</taxon>
        <taxon>Streptomycetaceae</taxon>
        <taxon>Streptomyces</taxon>
    </lineage>
</organism>
<accession>A0ABQ3EUJ8</accession>
<sequence>MSDRRTELFVSPDKSRFGRVALAIVPAVIVPGMSMVRMLAGGRGTSEGLGPMAVPAAVALVALPFLWYVAYAVLHTLNTYVALVDGAVLVRNWARRLTVIEGPGFVARTHVKSSGIADAVLVVGDDRAAVMLNPRQWREDELDEVWRKAALPQQFGGTPTPRELRKRYPTIRIPLYIRHPGIVYTFWTILVILYIAVVVNVFARI</sequence>
<evidence type="ECO:0000256" key="1">
    <source>
        <dbReference type="SAM" id="Phobius"/>
    </source>
</evidence>
<protein>
    <recommendedName>
        <fullName evidence="4">PH domain-containing protein</fullName>
    </recommendedName>
</protein>
<feature type="transmembrane region" description="Helical" evidence="1">
    <location>
        <begin position="20"/>
        <end position="40"/>
    </location>
</feature>
<dbReference type="Proteomes" id="UP000642673">
    <property type="component" value="Unassembled WGS sequence"/>
</dbReference>
<keyword evidence="1" id="KW-1133">Transmembrane helix</keyword>
<dbReference type="EMBL" id="BMVP01000003">
    <property type="protein sequence ID" value="GHB51044.1"/>
    <property type="molecule type" value="Genomic_DNA"/>
</dbReference>